<organism evidence="6 7">
    <name type="scientific">Tolumonas osonensis</name>
    <dbReference type="NCBI Taxonomy" id="675874"/>
    <lineage>
        <taxon>Bacteria</taxon>
        <taxon>Pseudomonadati</taxon>
        <taxon>Pseudomonadota</taxon>
        <taxon>Gammaproteobacteria</taxon>
        <taxon>Aeromonadales</taxon>
        <taxon>Aeromonadaceae</taxon>
        <taxon>Tolumonas</taxon>
    </lineage>
</organism>
<accession>A0A841GNJ3</accession>
<evidence type="ECO:0000259" key="5">
    <source>
        <dbReference type="Pfam" id="PF01814"/>
    </source>
</evidence>
<keyword evidence="7" id="KW-1185">Reference proteome</keyword>
<dbReference type="PANTHER" id="PTHR36438">
    <property type="entry name" value="IRON-SULFUR CLUSTER REPAIR PROTEIN YTFE"/>
    <property type="match status" value="1"/>
</dbReference>
<dbReference type="Pfam" id="PF01814">
    <property type="entry name" value="Hemerythrin"/>
    <property type="match status" value="1"/>
</dbReference>
<dbReference type="GO" id="GO:0046872">
    <property type="term" value="F:metal ion binding"/>
    <property type="evidence" value="ECO:0007669"/>
    <property type="project" value="UniProtKB-KW"/>
</dbReference>
<gene>
    <name evidence="6" type="ORF">HNR75_002282</name>
</gene>
<keyword evidence="4" id="KW-0408">Iron</keyword>
<evidence type="ECO:0000256" key="4">
    <source>
        <dbReference type="ARBA" id="ARBA00023004"/>
    </source>
</evidence>
<evidence type="ECO:0000256" key="3">
    <source>
        <dbReference type="ARBA" id="ARBA00022723"/>
    </source>
</evidence>
<dbReference type="Gene3D" id="1.20.120.520">
    <property type="entry name" value="nmb1532 protein domain like"/>
    <property type="match status" value="1"/>
</dbReference>
<dbReference type="GO" id="GO:0005737">
    <property type="term" value="C:cytoplasm"/>
    <property type="evidence" value="ECO:0007669"/>
    <property type="project" value="UniProtKB-SubCell"/>
</dbReference>
<dbReference type="EMBL" id="JACHGR010000007">
    <property type="protein sequence ID" value="MBB6056350.1"/>
    <property type="molecule type" value="Genomic_DNA"/>
</dbReference>
<sequence>MNYLEQTLAQLACDIPGATRVFHKYKLDFCCGGKKSLAEAISERNFTAEQIIADLDAVVSLQPEAHDWRNASPSNLIDHILERYHNIHRIQLPELIRLAKRVEHVHGDRADCPKGLSSHLEYMHGELENHMQKEEQILFPMIKTGEYFTAQGPIRVMEHEHEQHGDSLEMIAKLTDDITPPPFACVTWRALYTGLTQLREDLMAHIHLENNVLFPATHNAI</sequence>
<dbReference type="InterPro" id="IPR019903">
    <property type="entry name" value="RIC_family"/>
</dbReference>
<keyword evidence="3" id="KW-0479">Metal-binding</keyword>
<dbReference type="NCBIfam" id="NF008221">
    <property type="entry name" value="PRK10992.1"/>
    <property type="match status" value="1"/>
</dbReference>
<dbReference type="PANTHER" id="PTHR36438:SF1">
    <property type="entry name" value="IRON-SULFUR CLUSTER REPAIR PROTEIN YTFE"/>
    <property type="match status" value="1"/>
</dbReference>
<protein>
    <submittedName>
        <fullName evidence="6">Regulator of cell morphogenesis and NO signaling</fullName>
    </submittedName>
</protein>
<dbReference type="AlphaFoldDB" id="A0A841GNJ3"/>
<dbReference type="Proteomes" id="UP000585721">
    <property type="component" value="Unassembled WGS sequence"/>
</dbReference>
<reference evidence="6 7" key="1">
    <citation type="submission" date="2020-08" db="EMBL/GenBank/DDBJ databases">
        <title>Genomic Encyclopedia of Type Strains, Phase IV (KMG-IV): sequencing the most valuable type-strain genomes for metagenomic binning, comparative biology and taxonomic classification.</title>
        <authorList>
            <person name="Goeker M."/>
        </authorList>
    </citation>
    <scope>NUCLEOTIDE SEQUENCE [LARGE SCALE GENOMIC DNA]</scope>
    <source>
        <strain evidence="6 7">DSM 22975</strain>
    </source>
</reference>
<evidence type="ECO:0000313" key="7">
    <source>
        <dbReference type="Proteomes" id="UP000585721"/>
    </source>
</evidence>
<name>A0A841GNJ3_9GAMM</name>
<dbReference type="Pfam" id="PF04405">
    <property type="entry name" value="ScdA_N"/>
    <property type="match status" value="1"/>
</dbReference>
<dbReference type="NCBIfam" id="TIGR03652">
    <property type="entry name" value="FeS_repair_RIC"/>
    <property type="match status" value="1"/>
</dbReference>
<comment type="caution">
    <text evidence="6">The sequence shown here is derived from an EMBL/GenBank/DDBJ whole genome shotgun (WGS) entry which is preliminary data.</text>
</comment>
<proteinExistence type="predicted"/>
<keyword evidence="2" id="KW-0963">Cytoplasm</keyword>
<comment type="subcellular location">
    <subcellularLocation>
        <location evidence="1">Cytoplasm</location>
    </subcellularLocation>
</comment>
<dbReference type="RefSeq" id="WP_188027071.1">
    <property type="nucleotide sequence ID" value="NZ_JACHGR010000007.1"/>
</dbReference>
<evidence type="ECO:0000256" key="1">
    <source>
        <dbReference type="ARBA" id="ARBA00004496"/>
    </source>
</evidence>
<feature type="domain" description="Hemerythrin-like" evidence="5">
    <location>
        <begin position="77"/>
        <end position="216"/>
    </location>
</feature>
<dbReference type="InterPro" id="IPR012312">
    <property type="entry name" value="Hemerythrin-like"/>
</dbReference>
<evidence type="ECO:0000313" key="6">
    <source>
        <dbReference type="EMBL" id="MBB6056350.1"/>
    </source>
</evidence>
<evidence type="ECO:0000256" key="2">
    <source>
        <dbReference type="ARBA" id="ARBA00022490"/>
    </source>
</evidence>
<dbReference type="CDD" id="cd12108">
    <property type="entry name" value="Hr-like"/>
    <property type="match status" value="1"/>
</dbReference>